<evidence type="ECO:0000256" key="4">
    <source>
        <dbReference type="SAM" id="Coils"/>
    </source>
</evidence>
<feature type="domain" description="HAMP" evidence="7">
    <location>
        <begin position="190"/>
        <end position="242"/>
    </location>
</feature>
<dbReference type="SMART" id="SM00304">
    <property type="entry name" value="HAMP"/>
    <property type="match status" value="1"/>
</dbReference>
<organism evidence="8 9">
    <name type="scientific">Acetivibrio thermocellus AD2</name>
    <dbReference type="NCBI Taxonomy" id="1138384"/>
    <lineage>
        <taxon>Bacteria</taxon>
        <taxon>Bacillati</taxon>
        <taxon>Bacillota</taxon>
        <taxon>Clostridia</taxon>
        <taxon>Eubacteriales</taxon>
        <taxon>Oscillospiraceae</taxon>
        <taxon>Acetivibrio</taxon>
    </lineage>
</organism>
<dbReference type="EMBL" id="PDBW01000001">
    <property type="protein sequence ID" value="PFH01810.1"/>
    <property type="molecule type" value="Genomic_DNA"/>
</dbReference>
<protein>
    <submittedName>
        <fullName evidence="8">Methyl-accepting chemotaxis protein</fullName>
    </submittedName>
</protein>
<comment type="caution">
    <text evidence="8">The sequence shown here is derived from an EMBL/GenBank/DDBJ whole genome shotgun (WGS) entry which is preliminary data.</text>
</comment>
<dbReference type="PANTHER" id="PTHR32089:SF112">
    <property type="entry name" value="LYSOZYME-LIKE PROTEIN-RELATED"/>
    <property type="match status" value="1"/>
</dbReference>
<keyword evidence="5" id="KW-0472">Membrane</keyword>
<dbReference type="Gene3D" id="1.10.287.950">
    <property type="entry name" value="Methyl-accepting chemotaxis protein"/>
    <property type="match status" value="1"/>
</dbReference>
<reference evidence="8 9" key="1">
    <citation type="submission" date="2017-09" db="EMBL/GenBank/DDBJ databases">
        <title>Evaluation of Pacific Biosciences Sequencing Technology to Finishing C. thermocellum Genome Sequences.</title>
        <authorList>
            <person name="Brown S."/>
        </authorList>
    </citation>
    <scope>NUCLEOTIDE SEQUENCE [LARGE SCALE GENOMIC DNA]</scope>
    <source>
        <strain evidence="8 9">AD2</strain>
    </source>
</reference>
<accession>A0AB36TG31</accession>
<evidence type="ECO:0000256" key="3">
    <source>
        <dbReference type="PROSITE-ProRule" id="PRU00284"/>
    </source>
</evidence>
<name>A0AB36TG31_ACETH</name>
<gene>
    <name evidence="8" type="ORF">M972_11554</name>
</gene>
<feature type="coiled-coil region" evidence="4">
    <location>
        <begin position="482"/>
        <end position="541"/>
    </location>
</feature>
<keyword evidence="5" id="KW-0812">Transmembrane</keyword>
<dbReference type="GO" id="GO:0007165">
    <property type="term" value="P:signal transduction"/>
    <property type="evidence" value="ECO:0007669"/>
    <property type="project" value="UniProtKB-KW"/>
</dbReference>
<sequence>MRFLPQQKDKSLNNNSETKKVEFGHVKKLSSRFSVPTIISVIAFLIVYNCAAAIIAYNSHNKELKERAEGFLRIAEVSSVEPLWQLNFAALESIGDSLMENDEVAAIEIFDYNNTSLFRKEKAGEQYHEKNLLPPLKCDVLRGEENIGRIELTVTNYYARKETFGRIIEELAQAVIITLIFWGIILFVSRSIVKSIKKLCELVEKISCGDLTSTVEIDSEDEIGFLGKKILEMSDNLSHLIIKIDETSNLLSASSTELAKSTNLNYKLNKEISLAIEQIAQGVTQQAIDINEGVQEINELADIIEKVIASTNILENEITNTEELKNIGMENINNLSEKTRKNTEFSKKISKILLNSQKGVEEIGKVSETISNISAQTNLLSLNAAIEAAKAGEAGKGFAVVADEVRKLAEQSSKSVNEINKIINDIKLNTNNMKEMIIEINEILKDQANSAAQTNKIFNEIAKAIENTKLRVEDVFSLGNNMEAKKNKIVEMMNDLSAIMQQTASSTQEVSTSVDEFSKMVEKLNETSSDMENTAKSLSESIGKFLVDKNK</sequence>
<dbReference type="AlphaFoldDB" id="A0AB36TG31"/>
<evidence type="ECO:0000259" key="6">
    <source>
        <dbReference type="PROSITE" id="PS50111"/>
    </source>
</evidence>
<dbReference type="InterPro" id="IPR004089">
    <property type="entry name" value="MCPsignal_dom"/>
</dbReference>
<feature type="transmembrane region" description="Helical" evidence="5">
    <location>
        <begin position="33"/>
        <end position="57"/>
    </location>
</feature>
<comment type="similarity">
    <text evidence="2">Belongs to the methyl-accepting chemotaxis (MCP) protein family.</text>
</comment>
<keyword evidence="1 3" id="KW-0807">Transducer</keyword>
<dbReference type="GO" id="GO:0016020">
    <property type="term" value="C:membrane"/>
    <property type="evidence" value="ECO:0007669"/>
    <property type="project" value="InterPro"/>
</dbReference>
<evidence type="ECO:0000313" key="9">
    <source>
        <dbReference type="Proteomes" id="UP000223596"/>
    </source>
</evidence>
<dbReference type="Proteomes" id="UP000223596">
    <property type="component" value="Unassembled WGS sequence"/>
</dbReference>
<feature type="transmembrane region" description="Helical" evidence="5">
    <location>
        <begin position="171"/>
        <end position="193"/>
    </location>
</feature>
<dbReference type="RefSeq" id="WP_003516942.1">
    <property type="nucleotide sequence ID" value="NZ_CP013828.1"/>
</dbReference>
<evidence type="ECO:0000256" key="2">
    <source>
        <dbReference type="ARBA" id="ARBA00029447"/>
    </source>
</evidence>
<dbReference type="PROSITE" id="PS50885">
    <property type="entry name" value="HAMP"/>
    <property type="match status" value="1"/>
</dbReference>
<dbReference type="Pfam" id="PF00672">
    <property type="entry name" value="HAMP"/>
    <property type="match status" value="1"/>
</dbReference>
<dbReference type="PROSITE" id="PS50111">
    <property type="entry name" value="CHEMOTAXIS_TRANSDUC_2"/>
    <property type="match status" value="1"/>
</dbReference>
<dbReference type="SMART" id="SM00283">
    <property type="entry name" value="MA"/>
    <property type="match status" value="1"/>
</dbReference>
<dbReference type="SUPFAM" id="SSF58104">
    <property type="entry name" value="Methyl-accepting chemotaxis protein (MCP) signaling domain"/>
    <property type="match status" value="1"/>
</dbReference>
<evidence type="ECO:0000259" key="7">
    <source>
        <dbReference type="PROSITE" id="PS50885"/>
    </source>
</evidence>
<keyword evidence="5" id="KW-1133">Transmembrane helix</keyword>
<dbReference type="CDD" id="cd06225">
    <property type="entry name" value="HAMP"/>
    <property type="match status" value="1"/>
</dbReference>
<dbReference type="PANTHER" id="PTHR32089">
    <property type="entry name" value="METHYL-ACCEPTING CHEMOTAXIS PROTEIN MCPB"/>
    <property type="match status" value="1"/>
</dbReference>
<evidence type="ECO:0000256" key="1">
    <source>
        <dbReference type="ARBA" id="ARBA00023224"/>
    </source>
</evidence>
<feature type="domain" description="Methyl-accepting transducer" evidence="6">
    <location>
        <begin position="261"/>
        <end position="518"/>
    </location>
</feature>
<dbReference type="InterPro" id="IPR003660">
    <property type="entry name" value="HAMP_dom"/>
</dbReference>
<evidence type="ECO:0000256" key="5">
    <source>
        <dbReference type="SAM" id="Phobius"/>
    </source>
</evidence>
<evidence type="ECO:0000313" key="8">
    <source>
        <dbReference type="EMBL" id="PFH01810.1"/>
    </source>
</evidence>
<keyword evidence="4" id="KW-0175">Coiled coil</keyword>
<proteinExistence type="inferred from homology"/>
<dbReference type="Pfam" id="PF00015">
    <property type="entry name" value="MCPsignal"/>
    <property type="match status" value="1"/>
</dbReference>